<dbReference type="Pfam" id="PF13191">
    <property type="entry name" value="AAA_16"/>
    <property type="match status" value="1"/>
</dbReference>
<keyword evidence="1" id="KW-0547">Nucleotide-binding</keyword>
<comment type="caution">
    <text evidence="4">The sequence shown here is derived from an EMBL/GenBank/DDBJ whole genome shotgun (WGS) entry which is preliminary data.</text>
</comment>
<dbReference type="InterPro" id="IPR036388">
    <property type="entry name" value="WH-like_DNA-bd_sf"/>
</dbReference>
<sequence length="877" mass="93079">MPSEAFVGRTTELGDLGAALARSRAGSPQVVLVAGAAGMGKTALLDRFLRDAGDAILVRAEGVESEVELEFGIVDQLLQRGVGGDHLEAGRELLDRLDQLESEAPVILAVEDAHWVDAGSLRAILFAVRRLVAERVLTVLTVRADELDRLPPALRALATGARGSVVTVEALSEAEVEALAAASGITLSRRVARALQTHTAGSPLYLKALLDEQPAERWSVDDGTWPAPRSYAALVHRRVAAAPAPGRRLLEALAVAGPVHAAAIAGVDALEAADAALATGLVTFADRTLRFGHPLSRAAVYHGLGVAERARLHARAAELADSPAIALRHRVAAAVGTDDVLAEELERSAAEARARGSWPAVATALHTASRLSADAAARERRLLEATEATLYGSDRLRARRLLPQVEALEPSALRDGVLAFVAIALGQGDQAEALLASAWAQCDTERDPVLAAKLAERRAYLAVLRMRGHEIVEWGRRALAHAPDNDVTVPLATWSLVLGLDLTGRGEEAWAVVEASIARLGARLAGGGYPLADVTGSLLLASDRAAEAREHLAVAAPPMVRHGLLTPGALTYARLARAQFLLGEWDEAVVNAELAVAVANEAMDPASQVHALQVAMLVPAARGQRDEVEGHMAALEQVEAVFESHVAARRIGLAYGAAEPARVLAELEPLVTAPGSGDADDPGYFRWHDVYVEALLDTGALDAAADFLAVWEPSVTRAGMRANLARARGRLAWLRRDRDGALRALAQAQAVIAPLEYPYEQARIALEHGKVLRRDGQRRAATAQLLAAKAAFEALGAAPWIAQCNVELEACGVALSPDGRRGSRDELTPRERAVERLAAAGRTNREIAAELMLSVKTVENHLTHVFAKRGVRSRAEL</sequence>
<dbReference type="RefSeq" id="WP_202953424.1">
    <property type="nucleotide sequence ID" value="NZ_JAPCID010000019.1"/>
</dbReference>
<keyword evidence="5" id="KW-1185">Reference proteome</keyword>
<dbReference type="Gene3D" id="1.10.10.10">
    <property type="entry name" value="Winged helix-like DNA-binding domain superfamily/Winged helix DNA-binding domain"/>
    <property type="match status" value="1"/>
</dbReference>
<proteinExistence type="predicted"/>
<dbReference type="Gene3D" id="3.40.50.300">
    <property type="entry name" value="P-loop containing nucleotide triphosphate hydrolases"/>
    <property type="match status" value="1"/>
</dbReference>
<dbReference type="PANTHER" id="PTHR16305">
    <property type="entry name" value="TESTICULAR SOLUBLE ADENYLYL CYCLASE"/>
    <property type="match status" value="1"/>
</dbReference>
<dbReference type="EMBL" id="JAPCID010000019">
    <property type="protein sequence ID" value="MDA0138861.1"/>
    <property type="molecule type" value="Genomic_DNA"/>
</dbReference>
<gene>
    <name evidence="4" type="ORF">OJ962_15265</name>
</gene>
<keyword evidence="2" id="KW-0067">ATP-binding</keyword>
<evidence type="ECO:0000256" key="2">
    <source>
        <dbReference type="ARBA" id="ARBA00022840"/>
    </source>
</evidence>
<evidence type="ECO:0000259" key="3">
    <source>
        <dbReference type="PROSITE" id="PS50043"/>
    </source>
</evidence>
<protein>
    <submittedName>
        <fullName evidence="4">LuxR C-terminal-related transcriptional regulator</fullName>
    </submittedName>
</protein>
<feature type="domain" description="HTH luxR-type" evidence="3">
    <location>
        <begin position="820"/>
        <end position="877"/>
    </location>
</feature>
<dbReference type="InterPro" id="IPR027417">
    <property type="entry name" value="P-loop_NTPase"/>
</dbReference>
<dbReference type="SUPFAM" id="SSF46894">
    <property type="entry name" value="C-terminal effector domain of the bipartite response regulators"/>
    <property type="match status" value="1"/>
</dbReference>
<evidence type="ECO:0000313" key="5">
    <source>
        <dbReference type="Proteomes" id="UP001147700"/>
    </source>
</evidence>
<dbReference type="SUPFAM" id="SSF52540">
    <property type="entry name" value="P-loop containing nucleoside triphosphate hydrolases"/>
    <property type="match status" value="1"/>
</dbReference>
<organism evidence="4 5">
    <name type="scientific">Solirubrobacter deserti</name>
    <dbReference type="NCBI Taxonomy" id="2282478"/>
    <lineage>
        <taxon>Bacteria</taxon>
        <taxon>Bacillati</taxon>
        <taxon>Actinomycetota</taxon>
        <taxon>Thermoleophilia</taxon>
        <taxon>Solirubrobacterales</taxon>
        <taxon>Solirubrobacteraceae</taxon>
        <taxon>Solirubrobacter</taxon>
    </lineage>
</organism>
<dbReference type="CDD" id="cd06170">
    <property type="entry name" value="LuxR_C_like"/>
    <property type="match status" value="1"/>
</dbReference>
<reference evidence="4" key="1">
    <citation type="submission" date="2022-10" db="EMBL/GenBank/DDBJ databases">
        <title>The WGS of Solirubrobacter sp. CPCC 204708.</title>
        <authorList>
            <person name="Jiang Z."/>
        </authorList>
    </citation>
    <scope>NUCLEOTIDE SEQUENCE</scope>
    <source>
        <strain evidence="4">CPCC 204708</strain>
    </source>
</reference>
<dbReference type="PANTHER" id="PTHR16305:SF35">
    <property type="entry name" value="TRANSCRIPTIONAL ACTIVATOR DOMAIN"/>
    <property type="match status" value="1"/>
</dbReference>
<dbReference type="SMART" id="SM00421">
    <property type="entry name" value="HTH_LUXR"/>
    <property type="match status" value="1"/>
</dbReference>
<dbReference type="Proteomes" id="UP001147700">
    <property type="component" value="Unassembled WGS sequence"/>
</dbReference>
<evidence type="ECO:0000313" key="4">
    <source>
        <dbReference type="EMBL" id="MDA0138861.1"/>
    </source>
</evidence>
<dbReference type="InterPro" id="IPR000792">
    <property type="entry name" value="Tscrpt_reg_LuxR_C"/>
</dbReference>
<dbReference type="InterPro" id="IPR041664">
    <property type="entry name" value="AAA_16"/>
</dbReference>
<dbReference type="Pfam" id="PF00196">
    <property type="entry name" value="GerE"/>
    <property type="match status" value="1"/>
</dbReference>
<dbReference type="PROSITE" id="PS50043">
    <property type="entry name" value="HTH_LUXR_2"/>
    <property type="match status" value="1"/>
</dbReference>
<dbReference type="InterPro" id="IPR016032">
    <property type="entry name" value="Sig_transdc_resp-reg_C-effctor"/>
</dbReference>
<name>A0ABT4RKJ3_9ACTN</name>
<dbReference type="PROSITE" id="PS00622">
    <property type="entry name" value="HTH_LUXR_1"/>
    <property type="match status" value="1"/>
</dbReference>
<dbReference type="PRINTS" id="PR00038">
    <property type="entry name" value="HTHLUXR"/>
</dbReference>
<accession>A0ABT4RKJ3</accession>
<evidence type="ECO:0000256" key="1">
    <source>
        <dbReference type="ARBA" id="ARBA00022741"/>
    </source>
</evidence>